<dbReference type="EMBL" id="JAQJAN010000001">
    <property type="protein sequence ID" value="KAJ5740523.1"/>
    <property type="molecule type" value="Genomic_DNA"/>
</dbReference>
<evidence type="ECO:0000313" key="2">
    <source>
        <dbReference type="Proteomes" id="UP001215712"/>
    </source>
</evidence>
<reference evidence="1" key="2">
    <citation type="submission" date="2023-01" db="EMBL/GenBank/DDBJ databases">
        <authorList>
            <person name="Petersen C."/>
        </authorList>
    </citation>
    <scope>NUCLEOTIDE SEQUENCE</scope>
    <source>
        <strain evidence="1">IBT 17514</strain>
    </source>
</reference>
<gene>
    <name evidence="1" type="ORF">N7493_000395</name>
</gene>
<name>A0AAD6HWV2_9EURO</name>
<proteinExistence type="predicted"/>
<reference evidence="1" key="1">
    <citation type="journal article" date="2023" name="IMA Fungus">
        <title>Comparative genomic study of the Penicillium genus elucidates a diverse pangenome and 15 lateral gene transfer events.</title>
        <authorList>
            <person name="Petersen C."/>
            <person name="Sorensen T."/>
            <person name="Nielsen M.R."/>
            <person name="Sondergaard T.E."/>
            <person name="Sorensen J.L."/>
            <person name="Fitzpatrick D.A."/>
            <person name="Frisvad J.C."/>
            <person name="Nielsen K.L."/>
        </authorList>
    </citation>
    <scope>NUCLEOTIDE SEQUENCE</scope>
    <source>
        <strain evidence="1">IBT 17514</strain>
    </source>
</reference>
<dbReference type="Proteomes" id="UP001215712">
    <property type="component" value="Unassembled WGS sequence"/>
</dbReference>
<dbReference type="AlphaFoldDB" id="A0AAD6HWV2"/>
<sequence length="122" mass="13195">MPIKKTEATDGHSPDGANFQVGMFNVEKTGKKSAVAGPGQKSRGTLKTTFRPVKLNLNYTRHDPIAPAWTMSREGSAAKSHAVNEGTISIMVFGSVGAAIYRRVVKSKKIQMILELRVEPIG</sequence>
<keyword evidence="2" id="KW-1185">Reference proteome</keyword>
<protein>
    <submittedName>
        <fullName evidence="1">Uncharacterized protein</fullName>
    </submittedName>
</protein>
<organism evidence="1 2">
    <name type="scientific">Penicillium malachiteum</name>
    <dbReference type="NCBI Taxonomy" id="1324776"/>
    <lineage>
        <taxon>Eukaryota</taxon>
        <taxon>Fungi</taxon>
        <taxon>Dikarya</taxon>
        <taxon>Ascomycota</taxon>
        <taxon>Pezizomycotina</taxon>
        <taxon>Eurotiomycetes</taxon>
        <taxon>Eurotiomycetidae</taxon>
        <taxon>Eurotiales</taxon>
        <taxon>Aspergillaceae</taxon>
        <taxon>Penicillium</taxon>
    </lineage>
</organism>
<accession>A0AAD6HWV2</accession>
<evidence type="ECO:0000313" key="1">
    <source>
        <dbReference type="EMBL" id="KAJ5740523.1"/>
    </source>
</evidence>
<comment type="caution">
    <text evidence="1">The sequence shown here is derived from an EMBL/GenBank/DDBJ whole genome shotgun (WGS) entry which is preliminary data.</text>
</comment>